<evidence type="ECO:0000259" key="4">
    <source>
        <dbReference type="SMART" id="SM00237"/>
    </source>
</evidence>
<evidence type="ECO:0000256" key="2">
    <source>
        <dbReference type="ARBA" id="ARBA00022737"/>
    </source>
</evidence>
<dbReference type="InterPro" id="IPR002102">
    <property type="entry name" value="Cohesin_dom"/>
</dbReference>
<feature type="domain" description="Calx-beta" evidence="4">
    <location>
        <begin position="127"/>
        <end position="234"/>
    </location>
</feature>
<dbReference type="KEGG" id="aee:IM676_18575"/>
<dbReference type="Gene3D" id="2.60.40.680">
    <property type="match status" value="2"/>
</dbReference>
<accession>A0A7S6RCX1</accession>
<dbReference type="Proteomes" id="UP000593846">
    <property type="component" value="Chromosome"/>
</dbReference>
<dbReference type="SMART" id="SM00237">
    <property type="entry name" value="Calx_beta"/>
    <property type="match status" value="1"/>
</dbReference>
<evidence type="ECO:0000256" key="3">
    <source>
        <dbReference type="ARBA" id="ARBA00022837"/>
    </source>
</evidence>
<dbReference type="SUPFAM" id="SSF141072">
    <property type="entry name" value="CalX-like"/>
    <property type="match status" value="1"/>
</dbReference>
<proteinExistence type="predicted"/>
<dbReference type="PANTHER" id="PTHR46682">
    <property type="entry name" value="ADHESION G-PROTEIN COUPLED RECEPTOR V1"/>
    <property type="match status" value="1"/>
</dbReference>
<name>A0A7S6RCX1_9CYAN</name>
<keyword evidence="1" id="KW-0732">Signal</keyword>
<dbReference type="GO" id="GO:0000272">
    <property type="term" value="P:polysaccharide catabolic process"/>
    <property type="evidence" value="ECO:0007669"/>
    <property type="project" value="InterPro"/>
</dbReference>
<dbReference type="GO" id="GO:0016020">
    <property type="term" value="C:membrane"/>
    <property type="evidence" value="ECO:0007669"/>
    <property type="project" value="InterPro"/>
</dbReference>
<dbReference type="InterPro" id="IPR008965">
    <property type="entry name" value="CBM2/CBM3_carb-bd_dom_sf"/>
</dbReference>
<reference evidence="6" key="1">
    <citation type="submission" date="2020-10" db="EMBL/GenBank/DDBJ databases">
        <title>Genome-based taxonomic classification of the species Anabaenopsis elenkinii.</title>
        <authorList>
            <person name="Delbaje E."/>
            <person name="Andreote A.P.D."/>
            <person name="Pellegrinetti T.A."/>
            <person name="Cruz R.B."/>
            <person name="Branco L.H.Z."/>
            <person name="Fiore M.F."/>
        </authorList>
    </citation>
    <scope>NUCLEOTIDE SEQUENCE [LARGE SCALE GENOMIC DNA]</scope>
    <source>
        <strain evidence="6">CCIBt3563</strain>
    </source>
</reference>
<dbReference type="GO" id="GO:0030246">
    <property type="term" value="F:carbohydrate binding"/>
    <property type="evidence" value="ECO:0007669"/>
    <property type="project" value="InterPro"/>
</dbReference>
<dbReference type="InterPro" id="IPR038081">
    <property type="entry name" value="CalX-like_sf"/>
</dbReference>
<dbReference type="Pfam" id="PF03160">
    <property type="entry name" value="Calx-beta"/>
    <property type="match status" value="1"/>
</dbReference>
<dbReference type="EMBL" id="CP063311">
    <property type="protein sequence ID" value="QOV22628.1"/>
    <property type="molecule type" value="Genomic_DNA"/>
</dbReference>
<dbReference type="InterPro" id="IPR003644">
    <property type="entry name" value="Calx_beta"/>
</dbReference>
<dbReference type="CDD" id="cd08547">
    <property type="entry name" value="Type_II_cohesin"/>
    <property type="match status" value="2"/>
</dbReference>
<keyword evidence="6" id="KW-1185">Reference proteome</keyword>
<keyword evidence="3" id="KW-0106">Calcium</keyword>
<dbReference type="Pfam" id="PF00963">
    <property type="entry name" value="Cohesin"/>
    <property type="match status" value="2"/>
</dbReference>
<sequence>MVMATVFIPNQTVKPGETIEIPVNIDDATGVLGIYLEINYDTGLIDLNRIVAGDLLNSSPDPFTIVPNIIEAEGIARVAIFGITPLTGGEGSIAKLILTVPESSSGEIILDLVRAQINEQPVGRINGVLTIQPEEIPPGLAIAPTNAIRLEGNEGTTPFTFTVTRTGDTTGTSTANWAVRGTGNNPATADDFAGGVFPSGTVTFAPGVTSQVITVNVSGDRAIELDESFSITLSDPSNATITTASATGTILNDDFSIAIADNLTSNPGETITVPVTLNGATGVDSINLRINYNSAITLTGVTKGQLPPGLDLLENIQPDNVRVEISGIEPITTDTITIAELTFQVPAGTTAQQIILDLVEGRVGRIALGQDTVDAQLIDGRLTIVDTIAPTVAITSIGGNDSIVSGVAGDNTVVGTAEPGSGDVTIRFGNTQLGT</sequence>
<evidence type="ECO:0000313" key="6">
    <source>
        <dbReference type="Proteomes" id="UP000593846"/>
    </source>
</evidence>
<keyword evidence="2" id="KW-0677">Repeat</keyword>
<dbReference type="GO" id="GO:0004930">
    <property type="term" value="F:G protein-coupled receptor activity"/>
    <property type="evidence" value="ECO:0007669"/>
    <property type="project" value="InterPro"/>
</dbReference>
<protein>
    <recommendedName>
        <fullName evidence="4">Calx-beta domain-containing protein</fullName>
    </recommendedName>
</protein>
<dbReference type="PANTHER" id="PTHR46682:SF1">
    <property type="entry name" value="ADHESION G-PROTEIN COUPLED RECEPTOR V1"/>
    <property type="match status" value="1"/>
</dbReference>
<evidence type="ECO:0000256" key="1">
    <source>
        <dbReference type="ARBA" id="ARBA00022729"/>
    </source>
</evidence>
<dbReference type="Gene3D" id="2.60.40.2030">
    <property type="match status" value="1"/>
</dbReference>
<organism evidence="5 6">
    <name type="scientific">Anabaenopsis elenkinii CCIBt3563</name>
    <dbReference type="NCBI Taxonomy" id="2779889"/>
    <lineage>
        <taxon>Bacteria</taxon>
        <taxon>Bacillati</taxon>
        <taxon>Cyanobacteriota</taxon>
        <taxon>Cyanophyceae</taxon>
        <taxon>Nostocales</taxon>
        <taxon>Nodulariaceae</taxon>
        <taxon>Anabaenopsis</taxon>
    </lineage>
</organism>
<feature type="non-terminal residue" evidence="5">
    <location>
        <position position="435"/>
    </location>
</feature>
<evidence type="ECO:0000313" key="5">
    <source>
        <dbReference type="EMBL" id="QOV22628.1"/>
    </source>
</evidence>
<gene>
    <name evidence="5" type="ORF">IM676_18575</name>
</gene>
<dbReference type="AlphaFoldDB" id="A0A7S6RCX1"/>
<dbReference type="InterPro" id="IPR026919">
    <property type="entry name" value="ADGRV1"/>
</dbReference>
<dbReference type="SUPFAM" id="SSF49384">
    <property type="entry name" value="Carbohydrate-binding domain"/>
    <property type="match status" value="2"/>
</dbReference>